<dbReference type="Pfam" id="PF02333">
    <property type="entry name" value="Phytase"/>
    <property type="match status" value="1"/>
</dbReference>
<proteinExistence type="predicted"/>
<dbReference type="EMBL" id="JAGETZ010000012">
    <property type="protein sequence ID" value="MBO2011604.1"/>
    <property type="molecule type" value="Genomic_DNA"/>
</dbReference>
<dbReference type="Proteomes" id="UP000664369">
    <property type="component" value="Unassembled WGS sequence"/>
</dbReference>
<name>A0ABS3QLG9_9BACT</name>
<dbReference type="InterPro" id="IPR003431">
    <property type="entry name" value="B-propeller_Phytase"/>
</dbReference>
<feature type="chain" id="PRO_5047369309" evidence="1">
    <location>
        <begin position="36"/>
        <end position="403"/>
    </location>
</feature>
<organism evidence="3 4">
    <name type="scientific">Hymenobacter negativus</name>
    <dbReference type="NCBI Taxonomy" id="2795026"/>
    <lineage>
        <taxon>Bacteria</taxon>
        <taxon>Pseudomonadati</taxon>
        <taxon>Bacteroidota</taxon>
        <taxon>Cytophagia</taxon>
        <taxon>Cytophagales</taxon>
        <taxon>Hymenobacteraceae</taxon>
        <taxon>Hymenobacter</taxon>
    </lineage>
</organism>
<dbReference type="SUPFAM" id="SSF50956">
    <property type="entry name" value="Thermostable phytase (3-phytase)"/>
    <property type="match status" value="1"/>
</dbReference>
<protein>
    <submittedName>
        <fullName evidence="3">Phytase</fullName>
    </submittedName>
</protein>
<feature type="signal peptide" evidence="1">
    <location>
        <begin position="1"/>
        <end position="35"/>
    </location>
</feature>
<feature type="domain" description="BPP" evidence="2">
    <location>
        <begin position="55"/>
        <end position="384"/>
    </location>
</feature>
<accession>A0ABS3QLG9</accession>
<dbReference type="Gene3D" id="2.120.10.30">
    <property type="entry name" value="TolB, C-terminal domain"/>
    <property type="match status" value="1"/>
</dbReference>
<evidence type="ECO:0000313" key="4">
    <source>
        <dbReference type="Proteomes" id="UP000664369"/>
    </source>
</evidence>
<evidence type="ECO:0000313" key="3">
    <source>
        <dbReference type="EMBL" id="MBO2011604.1"/>
    </source>
</evidence>
<keyword evidence="4" id="KW-1185">Reference proteome</keyword>
<reference evidence="3 4" key="1">
    <citation type="submission" date="2021-03" db="EMBL/GenBank/DDBJ databases">
        <authorList>
            <person name="Kim M.K."/>
        </authorList>
    </citation>
    <scope>NUCLEOTIDE SEQUENCE [LARGE SCALE GENOMIC DNA]</scope>
    <source>
        <strain evidence="3 4">BT442</strain>
    </source>
</reference>
<evidence type="ECO:0000259" key="2">
    <source>
        <dbReference type="PROSITE" id="PS51662"/>
    </source>
</evidence>
<comment type="caution">
    <text evidence="3">The sequence shown here is derived from an EMBL/GenBank/DDBJ whole genome shotgun (WGS) entry which is preliminary data.</text>
</comment>
<sequence>MPAPTRQTARATNTKSPCFCLLLVRFSPTSLLSLAGRLATAALLTQCHSVATTASLTQPAPSAVVQPVVVTDPVPHDTDDPAIWINPTDPARSLIVGTDKDADGGLYVFDLHGKMLPGKTVHNLRRPNNVDIAYGLKLSGQLTDFALATEREQFRLRAFRLPDMQPLDLGNLAVFVGEPLAERLPMGIAFYTRPTDGALFAIVGRKVGPREGYLWQYQLSDDGTGHIKATVVRKFGKWSGKKEIESIAVDNELGYVYYSDEGVGVRQYFADPAKGDVELALFATTGFTEDHEGISIYKTGPQTGYLLVSDQGANQFHIFRREGTPAQPYSHPLLKVVRVAAQVSDGSDMTNTALPGFPHGLFVAMSTDRTFHYYRWEDLAGKELARSPEIGHEGTATLVSPGK</sequence>
<gene>
    <name evidence="3" type="ORF">J4E00_21235</name>
</gene>
<keyword evidence="1" id="KW-0732">Signal</keyword>
<dbReference type="PROSITE" id="PS51662">
    <property type="entry name" value="BP_PHYTASE"/>
    <property type="match status" value="1"/>
</dbReference>
<evidence type="ECO:0000256" key="1">
    <source>
        <dbReference type="SAM" id="SignalP"/>
    </source>
</evidence>
<dbReference type="InterPro" id="IPR011042">
    <property type="entry name" value="6-blade_b-propeller_TolB-like"/>
</dbReference>